<evidence type="ECO:0000256" key="5">
    <source>
        <dbReference type="PROSITE-ProRule" id="PRU00288"/>
    </source>
</evidence>
<feature type="region of interest" description="Disordered" evidence="6">
    <location>
        <begin position="159"/>
        <end position="209"/>
    </location>
</feature>
<dbReference type="InterPro" id="IPR001164">
    <property type="entry name" value="ArfGAP_dom"/>
</dbReference>
<dbReference type="PANTHER" id="PTHR45686:SF23">
    <property type="entry name" value="ARF GTPASE ACTIVATING PROTEIN"/>
    <property type="match status" value="1"/>
</dbReference>
<keyword evidence="4" id="KW-0862">Zinc</keyword>
<keyword evidence="9" id="KW-1185">Reference proteome</keyword>
<evidence type="ECO:0000313" key="8">
    <source>
        <dbReference type="EMBL" id="EFA78263.1"/>
    </source>
</evidence>
<dbReference type="GO" id="GO:0008270">
    <property type="term" value="F:zinc ion binding"/>
    <property type="evidence" value="ECO:0007669"/>
    <property type="project" value="UniProtKB-KW"/>
</dbReference>
<dbReference type="GO" id="GO:0048205">
    <property type="term" value="P:COPI coating of Golgi vesicle"/>
    <property type="evidence" value="ECO:0007669"/>
    <property type="project" value="TreeGrafter"/>
</dbReference>
<dbReference type="SMART" id="SM00105">
    <property type="entry name" value="ArfGap"/>
    <property type="match status" value="1"/>
</dbReference>
<dbReference type="EMBL" id="ADBJ01000038">
    <property type="protein sequence ID" value="EFA78263.1"/>
    <property type="molecule type" value="Genomic_DNA"/>
</dbReference>
<dbReference type="GO" id="GO:0005096">
    <property type="term" value="F:GTPase activator activity"/>
    <property type="evidence" value="ECO:0007669"/>
    <property type="project" value="UniProtKB-KW"/>
</dbReference>
<feature type="compositionally biased region" description="Polar residues" evidence="6">
    <location>
        <begin position="159"/>
        <end position="170"/>
    </location>
</feature>
<feature type="compositionally biased region" description="Low complexity" evidence="6">
    <location>
        <begin position="254"/>
        <end position="265"/>
    </location>
</feature>
<evidence type="ECO:0000313" key="9">
    <source>
        <dbReference type="Proteomes" id="UP000001396"/>
    </source>
</evidence>
<organism evidence="8 9">
    <name type="scientific">Heterostelium pallidum (strain ATCC 26659 / Pp 5 / PN500)</name>
    <name type="common">Cellular slime mold</name>
    <name type="synonym">Polysphondylium pallidum</name>
    <dbReference type="NCBI Taxonomy" id="670386"/>
    <lineage>
        <taxon>Eukaryota</taxon>
        <taxon>Amoebozoa</taxon>
        <taxon>Evosea</taxon>
        <taxon>Eumycetozoa</taxon>
        <taxon>Dictyostelia</taxon>
        <taxon>Acytosteliales</taxon>
        <taxon>Acytosteliaceae</taxon>
        <taxon>Heterostelium</taxon>
    </lineage>
</organism>
<feature type="compositionally biased region" description="Basic and acidic residues" evidence="6">
    <location>
        <begin position="317"/>
        <end position="348"/>
    </location>
</feature>
<protein>
    <submittedName>
        <fullName evidence="8">Arf GTPase activating protein</fullName>
    </submittedName>
</protein>
<accession>D3BK33</accession>
<keyword evidence="1" id="KW-0343">GTPase activation</keyword>
<feature type="compositionally biased region" description="Polar residues" evidence="6">
    <location>
        <begin position="266"/>
        <end position="288"/>
    </location>
</feature>
<dbReference type="GeneID" id="31364390"/>
<dbReference type="PROSITE" id="PS50115">
    <property type="entry name" value="ARFGAP"/>
    <property type="match status" value="1"/>
</dbReference>
<reference evidence="8 9" key="1">
    <citation type="journal article" date="2011" name="Genome Res.">
        <title>Phylogeny-wide analysis of social amoeba genomes highlights ancient origins for complex intercellular communication.</title>
        <authorList>
            <person name="Heidel A.J."/>
            <person name="Lawal H.M."/>
            <person name="Felder M."/>
            <person name="Schilde C."/>
            <person name="Helps N.R."/>
            <person name="Tunggal B."/>
            <person name="Rivero F."/>
            <person name="John U."/>
            <person name="Schleicher M."/>
            <person name="Eichinger L."/>
            <person name="Platzer M."/>
            <person name="Noegel A.A."/>
            <person name="Schaap P."/>
            <person name="Gloeckner G."/>
        </authorList>
    </citation>
    <scope>NUCLEOTIDE SEQUENCE [LARGE SCALE GENOMIC DNA]</scope>
    <source>
        <strain evidence="9">ATCC 26659 / Pp 5 / PN500</strain>
    </source>
</reference>
<evidence type="ECO:0000256" key="6">
    <source>
        <dbReference type="SAM" id="MobiDB-lite"/>
    </source>
</evidence>
<keyword evidence="2" id="KW-0479">Metal-binding</keyword>
<name>D3BK33_HETP5</name>
<dbReference type="STRING" id="670386.D3BK33"/>
<keyword evidence="3 5" id="KW-0863">Zinc-finger</keyword>
<gene>
    <name evidence="8" type="ORF">PPL_08914</name>
</gene>
<evidence type="ECO:0000256" key="4">
    <source>
        <dbReference type="ARBA" id="ARBA00022833"/>
    </source>
</evidence>
<dbReference type="InterPro" id="IPR037278">
    <property type="entry name" value="ARFGAP/RecO"/>
</dbReference>
<evidence type="ECO:0000256" key="2">
    <source>
        <dbReference type="ARBA" id="ARBA00022723"/>
    </source>
</evidence>
<proteinExistence type="predicted"/>
<dbReference type="Gene3D" id="1.10.220.150">
    <property type="entry name" value="Arf GTPase activating protein"/>
    <property type="match status" value="1"/>
</dbReference>
<dbReference type="PANTHER" id="PTHR45686">
    <property type="entry name" value="ADP-RIBOSYLATION FACTOR GTPASE ACTIVATING PROTEIN 3, ISOFORM H-RELATED"/>
    <property type="match status" value="1"/>
</dbReference>
<evidence type="ECO:0000256" key="3">
    <source>
        <dbReference type="ARBA" id="ARBA00022771"/>
    </source>
</evidence>
<dbReference type="FunCoup" id="D3BK33">
    <property type="interactions" value="71"/>
</dbReference>
<dbReference type="Proteomes" id="UP000001396">
    <property type="component" value="Unassembled WGS sequence"/>
</dbReference>
<feature type="region of interest" description="Disordered" evidence="6">
    <location>
        <begin position="224"/>
        <end position="351"/>
    </location>
</feature>
<feature type="domain" description="Arf-GAP" evidence="7">
    <location>
        <begin position="12"/>
        <end position="98"/>
    </location>
</feature>
<dbReference type="GO" id="GO:0000139">
    <property type="term" value="C:Golgi membrane"/>
    <property type="evidence" value="ECO:0007669"/>
    <property type="project" value="GOC"/>
</dbReference>
<dbReference type="PRINTS" id="PR00405">
    <property type="entry name" value="REVINTRACTNG"/>
</dbReference>
<evidence type="ECO:0000259" key="7">
    <source>
        <dbReference type="PROSITE" id="PS50115"/>
    </source>
</evidence>
<comment type="caution">
    <text evidence="8">The sequence shown here is derived from an EMBL/GenBank/DDBJ whole genome shotgun (WGS) entry which is preliminary data.</text>
</comment>
<dbReference type="SUPFAM" id="SSF57863">
    <property type="entry name" value="ArfGap/RecO-like zinc finger"/>
    <property type="match status" value="1"/>
</dbReference>
<sequence length="452" mass="50612">MSTIKEESIPLSESVSFFQKQTHKSENKVCFDCQSKNPQWASIPFGIYICVDCASSHRLLGTHITFVRSITIDSWKPSQLRIMKCGGNLNARIYFSEHGIANEKIDQKYISNSAINYRKLLETKAAKLLNETNESISSVTSTPNQSSPLEANATTAVATLNKSGPSPNLTNKSNPSPLSISNSSPLLVDTSSNSQESTPKQQTVVVADDSEWDDFDKKVSITRSSKKPVVAKTSTTKRISKQSFDDDWDSIPETSTNKSSSTNKNVQTDKSPTNQSPELRSNKQQYSSIFDVEETIQEPLYNQKKNKNTSSTTRDNYNNDRDFEFHDSGKSVKSKESNDRNDSSDYARKNFSNAKSISSQQYFGDDKDTKFDPEKQARLSAFQGATSISSAQYYNRDESPKLSDMRASDIADKLMYLAKTDIRSLSNAVMDGSKKLTNMASNAYQDFQERYR</sequence>
<dbReference type="Pfam" id="PF01412">
    <property type="entry name" value="ArfGap"/>
    <property type="match status" value="1"/>
</dbReference>
<dbReference type="InterPro" id="IPR038508">
    <property type="entry name" value="ArfGAP_dom_sf"/>
</dbReference>
<dbReference type="OMA" id="PANQVCF"/>
<dbReference type="InParanoid" id="D3BK33"/>
<feature type="compositionally biased region" description="Polar residues" evidence="6">
    <location>
        <begin position="189"/>
        <end position="204"/>
    </location>
</feature>
<evidence type="ECO:0000256" key="1">
    <source>
        <dbReference type="ARBA" id="ARBA00022468"/>
    </source>
</evidence>
<dbReference type="CDD" id="cd08959">
    <property type="entry name" value="ArfGap_ArfGap1_like"/>
    <property type="match status" value="1"/>
</dbReference>
<dbReference type="AlphaFoldDB" id="D3BK33"/>
<dbReference type="RefSeq" id="XP_020430388.1">
    <property type="nucleotide sequence ID" value="XM_020579713.1"/>
</dbReference>
<feature type="compositionally biased region" description="Low complexity" evidence="6">
    <location>
        <begin position="171"/>
        <end position="187"/>
    </location>
</feature>